<dbReference type="Gene3D" id="4.10.1000.10">
    <property type="entry name" value="Zinc finger, CCCH-type"/>
    <property type="match status" value="1"/>
</dbReference>
<dbReference type="OrthoDB" id="3247158at2759"/>
<feature type="zinc finger region" description="C3H1-type" evidence="1">
    <location>
        <begin position="1403"/>
        <end position="1425"/>
    </location>
</feature>
<sequence length="1585" mass="175725">MKLVRCEWAPSLVVEWLCGELEERGIPGPTYAHTLLSLLHHHYCPHPAPTTPISASTCSPIGTGNYQHPLSRRHLDDFDLRDLDLDDLLGHTAHPDADLPDFATFSTQQRGGSRRARKRYKVRQKQRILTSEQLQKVAALQCLMSASDERYDLESLIEELCVRLKTAAENEHNVTNSTTPCNNKSIARKGGSQESINDTDDSASTSTPEEQAEKYYAAFPPLSKNCKENCIREKQWQPGKALCSCVWENQKPSFSSSRETLKLSSSKMPRSHRKKGREKEKKKEAEAKFDVPEGHEGSRRHHHVSFTWHAASKHRDSKLSESYDTDSASEHERSGERRRKKFLGPLLDEDIGEGYIGDTSSRESSEDRDKGEQDQEKGKGDKGDKNYGSSVQEKNRASQEEWECMGDLLMEPNQHGSGVPLTSGGGRLFERGSTSGGTSGSSSDVETYPYATVDQEAESVRQLERKISDTVAQVWGQASEHLGHGQGEHVWDPPSMEELTLYTAICGLGFPDPHGTQDLAAIEQIPCSETVHASLISNIEGWQQSQSWQALDLITQNDPLLCNISCQSPQESHKVDAGKDASALIHLTSSLEKSIWSDCNANNISGSEGTLSACIEDPHLSNILESRKSDSCHTTEELENKLCESFMKLGLENLWENTLGLEGVFEDPSVNNCNLEYISENKSGEGVRTDSEHEKMMALVEDVCKSYESQEESALDSSLLKQLPSGPTGPQADLHHTESSGFSMVVPRGKSTELGAPPDPLTESMLLGHSHAGHLGNMDTLPLGQDEENLLTSPRTHFRPIRQESIGSTADDHYEDGTMFIINSERPDLPFQRTSSGALFLESDLLEGSPKKYMVYKEPVPKVAPPDEEEELVSHNPYPAVALIPKFKVVNNEKFCQTETATATTNGRPSTISEKRASYETGGIIEGFGHSQDEEPDVFEFQHQDFPDNKNLAQIWKNEIQTSESSFPRNIWHINTDCDGGDGWPHLHELEGAGLSGSAWLSRGGEGGAVGWSSEGHFETPAEVMMNQRSEALASLWHCDSPSASPSFPASIPNLQALWTDANPHAIDNTDPDTGRSKMYIITNPTTHIPENCSVMSSLAEVSPWKPGSTCSMESSVKNRRDQLWAEKSLASHHRTLLQEVSFSKRSDDASSSNNIDIPGVCPELRLEVDQEADELLGAVHAQTSSNLSHCQTHLPSGRSLLPDHHSPRPLHERLKKCSSGNPVSKTTPSVIPDYKFKGEDLEREDLDDLAPGWELNDGFEWEPQTSGDPDDEECPDGLGDDDDGESGEVLLYETEDGTTYTIPVEYLDDTLYDQIFGATEPATQRLGGSLPDLPSGHPAAIRFSSELEDEWKKSGIPYKVQLPRKPRPGRWIPPSRRPCTFFMEGSCRRSDCKFSHDLSSITCRFWEEGSCLKGITCPFLHGYPLRRRRNKSEGAVHSEVDRAEHHSSSFEIDSEMDFPTLGSSCESKPGCADERIHLAPSIGSSCSSQHITRKKKRKFITITKNVLGEVKSAEAERAIRRRAALRRERRRRHTDTTTTNTELHTAAPNSDAPPPVQHNPNTLRKAERHRASASGHEDGTVSDY</sequence>
<feature type="region of interest" description="Disordered" evidence="2">
    <location>
        <begin position="1525"/>
        <end position="1585"/>
    </location>
</feature>
<organism evidence="4 5">
    <name type="scientific">Penaeus vannamei</name>
    <name type="common">Whiteleg shrimp</name>
    <name type="synonym">Litopenaeus vannamei</name>
    <dbReference type="NCBI Taxonomy" id="6689"/>
    <lineage>
        <taxon>Eukaryota</taxon>
        <taxon>Metazoa</taxon>
        <taxon>Ecdysozoa</taxon>
        <taxon>Arthropoda</taxon>
        <taxon>Crustacea</taxon>
        <taxon>Multicrustacea</taxon>
        <taxon>Malacostraca</taxon>
        <taxon>Eumalacostraca</taxon>
        <taxon>Eucarida</taxon>
        <taxon>Decapoda</taxon>
        <taxon>Dendrobranchiata</taxon>
        <taxon>Penaeoidea</taxon>
        <taxon>Penaeidae</taxon>
        <taxon>Penaeus</taxon>
    </lineage>
</organism>
<feature type="region of interest" description="Disordered" evidence="2">
    <location>
        <begin position="173"/>
        <end position="211"/>
    </location>
</feature>
<dbReference type="Pfam" id="PF15376">
    <property type="entry name" value="DUF4603"/>
    <property type="match status" value="1"/>
</dbReference>
<dbReference type="Pfam" id="PF14608">
    <property type="entry name" value="zf-CCCH_2"/>
    <property type="match status" value="1"/>
</dbReference>
<dbReference type="Pfam" id="PF00642">
    <property type="entry name" value="zf-CCCH"/>
    <property type="match status" value="1"/>
</dbReference>
<feature type="compositionally biased region" description="Basic and acidic residues" evidence="2">
    <location>
        <begin position="1576"/>
        <end position="1585"/>
    </location>
</feature>
<feature type="zinc finger region" description="C3H1-type" evidence="1">
    <location>
        <begin position="1374"/>
        <end position="1400"/>
    </location>
</feature>
<keyword evidence="1" id="KW-0862">Zinc</keyword>
<feature type="compositionally biased region" description="Acidic residues" evidence="2">
    <location>
        <begin position="1269"/>
        <end position="1287"/>
    </location>
</feature>
<dbReference type="SMART" id="SM00356">
    <property type="entry name" value="ZnF_C3H1"/>
    <property type="match status" value="2"/>
</dbReference>
<reference evidence="4 5" key="2">
    <citation type="submission" date="2019-01" db="EMBL/GenBank/DDBJ databases">
        <title>The decoding of complex shrimp genome reveals the adaptation for benthos swimmer, frequently molting mechanism and breeding impact on genome.</title>
        <authorList>
            <person name="Sun Y."/>
            <person name="Gao Y."/>
            <person name="Yu Y."/>
        </authorList>
    </citation>
    <scope>NUCLEOTIDE SEQUENCE [LARGE SCALE GENOMIC DNA]</scope>
    <source>
        <tissue evidence="4">Muscle</tissue>
    </source>
</reference>
<evidence type="ECO:0000256" key="1">
    <source>
        <dbReference type="PROSITE-ProRule" id="PRU00723"/>
    </source>
</evidence>
<feature type="region of interest" description="Disordered" evidence="2">
    <location>
        <begin position="256"/>
        <end position="446"/>
    </location>
</feature>
<feature type="domain" description="C3H1-type" evidence="3">
    <location>
        <begin position="1403"/>
        <end position="1425"/>
    </location>
</feature>
<comment type="caution">
    <text evidence="4">The sequence shown here is derived from an EMBL/GenBank/DDBJ whole genome shotgun (WGS) entry which is preliminary data.</text>
</comment>
<protein>
    <recommendedName>
        <fullName evidence="3">C3H1-type domain-containing protein</fullName>
    </recommendedName>
</protein>
<evidence type="ECO:0000313" key="4">
    <source>
        <dbReference type="EMBL" id="ROT77355.1"/>
    </source>
</evidence>
<feature type="compositionally biased region" description="Basic residues" evidence="2">
    <location>
        <begin position="1525"/>
        <end position="1534"/>
    </location>
</feature>
<feature type="compositionally biased region" description="Basic and acidic residues" evidence="2">
    <location>
        <begin position="360"/>
        <end position="385"/>
    </location>
</feature>
<dbReference type="PANTHER" id="PTHR17611:SF3">
    <property type="entry name" value="DNA SEGMENT, CHR 5, ERATO DOI 579, EXPRESSED"/>
    <property type="match status" value="1"/>
</dbReference>
<keyword evidence="5" id="KW-1185">Reference proteome</keyword>
<dbReference type="PROSITE" id="PS50103">
    <property type="entry name" value="ZF_C3H1"/>
    <property type="match status" value="2"/>
</dbReference>
<gene>
    <name evidence="4" type="ORF">C7M84_004002</name>
</gene>
<feature type="compositionally biased region" description="Basic and acidic residues" evidence="2">
    <location>
        <begin position="277"/>
        <end position="297"/>
    </location>
</feature>
<dbReference type="STRING" id="6689.A0A3R7MAE8"/>
<feature type="compositionally biased region" description="Polar residues" evidence="2">
    <location>
        <begin position="192"/>
        <end position="209"/>
    </location>
</feature>
<feature type="compositionally biased region" description="Low complexity" evidence="2">
    <location>
        <begin position="256"/>
        <end position="267"/>
    </location>
</feature>
<feature type="compositionally biased region" description="Polar residues" evidence="2">
    <location>
        <begin position="173"/>
        <end position="185"/>
    </location>
</feature>
<name>A0A3R7MAE8_PENVA</name>
<feature type="compositionally biased region" description="Low complexity" evidence="2">
    <location>
        <begin position="1537"/>
        <end position="1548"/>
    </location>
</feature>
<dbReference type="Proteomes" id="UP000283509">
    <property type="component" value="Unassembled WGS sequence"/>
</dbReference>
<feature type="region of interest" description="Disordered" evidence="2">
    <location>
        <begin position="1251"/>
        <end position="1287"/>
    </location>
</feature>
<dbReference type="InterPro" id="IPR000571">
    <property type="entry name" value="Znf_CCCH"/>
</dbReference>
<accession>A0A3R7MAE8</accession>
<dbReference type="EMBL" id="QCYY01001533">
    <property type="protein sequence ID" value="ROT77355.1"/>
    <property type="molecule type" value="Genomic_DNA"/>
</dbReference>
<dbReference type="GO" id="GO:0008270">
    <property type="term" value="F:zinc ion binding"/>
    <property type="evidence" value="ECO:0007669"/>
    <property type="project" value="UniProtKB-KW"/>
</dbReference>
<dbReference type="PANTHER" id="PTHR17611">
    <property type="entry name" value="DNA SEGMENT, CHR 5, ERATO DOI 579, EXPRESSED"/>
    <property type="match status" value="1"/>
</dbReference>
<feature type="region of interest" description="Disordered" evidence="2">
    <location>
        <begin position="1189"/>
        <end position="1238"/>
    </location>
</feature>
<evidence type="ECO:0000256" key="2">
    <source>
        <dbReference type="SAM" id="MobiDB-lite"/>
    </source>
</evidence>
<feature type="compositionally biased region" description="Polar residues" evidence="2">
    <location>
        <begin position="1219"/>
        <end position="1230"/>
    </location>
</feature>
<proteinExistence type="predicted"/>
<feature type="domain" description="C3H1-type" evidence="3">
    <location>
        <begin position="1374"/>
        <end position="1400"/>
    </location>
</feature>
<dbReference type="InterPro" id="IPR027871">
    <property type="entry name" value="DUF4603"/>
</dbReference>
<evidence type="ECO:0000259" key="3">
    <source>
        <dbReference type="PROSITE" id="PS50103"/>
    </source>
</evidence>
<keyword evidence="1" id="KW-0479">Metal-binding</keyword>
<evidence type="ECO:0000313" key="5">
    <source>
        <dbReference type="Proteomes" id="UP000283509"/>
    </source>
</evidence>
<feature type="compositionally biased region" description="Basic and acidic residues" evidence="2">
    <location>
        <begin position="1202"/>
        <end position="1213"/>
    </location>
</feature>
<reference evidence="4 5" key="1">
    <citation type="submission" date="2018-04" db="EMBL/GenBank/DDBJ databases">
        <authorList>
            <person name="Zhang X."/>
            <person name="Yuan J."/>
            <person name="Li F."/>
            <person name="Xiang J."/>
        </authorList>
    </citation>
    <scope>NUCLEOTIDE SEQUENCE [LARGE SCALE GENOMIC DNA]</scope>
    <source>
        <tissue evidence="4">Muscle</tissue>
    </source>
</reference>
<feature type="region of interest" description="Disordered" evidence="2">
    <location>
        <begin position="715"/>
        <end position="737"/>
    </location>
</feature>
<keyword evidence="1" id="KW-0863">Zinc-finger</keyword>